<sequence length="305" mass="32692">MSRILPSWRPGRTREAIVAFLEAAGSLPVEDRVAFFDNDGTLWCERPRYVQLDFFLDTLRSRVTADPGLRDRPEFAALLDGDAGQVAALGLPRIALALASLFEGMSPEEFAAAARAFLRGAVSGRYRPASTLVYQPMLELIAQLRRLDFTVGIVTGGGADFLRAVSQELYGVPPELVVGSLIEYDVTTDARGATQLRRTARLLGAANEGPAKVSNIQAQLGRRPLLAAGNSAGDLEMLQWAASGPGPGLALLVDHDDAEREHAYESRAETVANAEPIAEVAARSGWTVVSMATDWESVFPSSPAG</sequence>
<dbReference type="EMBL" id="CAJB01000105">
    <property type="protein sequence ID" value="CCH77418.1"/>
    <property type="molecule type" value="Genomic_DNA"/>
</dbReference>
<name>A0A077LUD8_9MICO</name>
<reference evidence="1 2" key="1">
    <citation type="journal article" date="2013" name="ISME J.">
        <title>A metabolic model for members of the genus Tetrasphaera involved in enhanced biological phosphorus removal.</title>
        <authorList>
            <person name="Kristiansen R."/>
            <person name="Nguyen H.T.T."/>
            <person name="Saunders A.M."/>
            <person name="Nielsen J.L."/>
            <person name="Wimmer R."/>
            <person name="Le V.Q."/>
            <person name="McIlroy S.J."/>
            <person name="Petrovski S."/>
            <person name="Seviour R.J."/>
            <person name="Calteau A."/>
            <person name="Nielsen K.L."/>
            <person name="Nielsen P.H."/>
        </authorList>
    </citation>
    <scope>NUCLEOTIDE SEQUENCE [LARGE SCALE GENOMIC DNA]</scope>
    <source>
        <strain evidence="1 2">T1-X7</strain>
    </source>
</reference>
<accession>A0A077LUD8</accession>
<dbReference type="AlphaFoldDB" id="A0A077LUD8"/>
<dbReference type="InterPro" id="IPR036412">
    <property type="entry name" value="HAD-like_sf"/>
</dbReference>
<dbReference type="InterPro" id="IPR023214">
    <property type="entry name" value="HAD_sf"/>
</dbReference>
<keyword evidence="2" id="KW-1185">Reference proteome</keyword>
<dbReference type="SUPFAM" id="SSF56784">
    <property type="entry name" value="HAD-like"/>
    <property type="match status" value="1"/>
</dbReference>
<evidence type="ECO:0000313" key="1">
    <source>
        <dbReference type="EMBL" id="CCH77418.1"/>
    </source>
</evidence>
<gene>
    <name evidence="1" type="ORF">BN12_1930005</name>
</gene>
<dbReference type="OrthoDB" id="9799365at2"/>
<dbReference type="STRING" id="1194083.BN12_1930005"/>
<evidence type="ECO:0000313" key="2">
    <source>
        <dbReference type="Proteomes" id="UP000035721"/>
    </source>
</evidence>
<comment type="caution">
    <text evidence="1">The sequence shown here is derived from an EMBL/GenBank/DDBJ whole genome shotgun (WGS) entry which is preliminary data.</text>
</comment>
<dbReference type="Pfam" id="PF12710">
    <property type="entry name" value="HAD"/>
    <property type="match status" value="1"/>
</dbReference>
<dbReference type="Gene3D" id="3.40.50.1000">
    <property type="entry name" value="HAD superfamily/HAD-like"/>
    <property type="match status" value="1"/>
</dbReference>
<dbReference type="Proteomes" id="UP000035721">
    <property type="component" value="Unassembled WGS sequence"/>
</dbReference>
<dbReference type="RefSeq" id="WP_048554373.1">
    <property type="nucleotide sequence ID" value="NZ_HF570958.1"/>
</dbReference>
<protein>
    <submittedName>
        <fullName evidence="1">Nonspecific acid phosphatase</fullName>
    </submittedName>
</protein>
<organism evidence="1 2">
    <name type="scientific">Nostocoides japonicum T1-X7</name>
    <dbReference type="NCBI Taxonomy" id="1194083"/>
    <lineage>
        <taxon>Bacteria</taxon>
        <taxon>Bacillati</taxon>
        <taxon>Actinomycetota</taxon>
        <taxon>Actinomycetes</taxon>
        <taxon>Micrococcales</taxon>
        <taxon>Intrasporangiaceae</taxon>
        <taxon>Nostocoides</taxon>
    </lineage>
</organism>
<proteinExistence type="predicted"/>